<keyword evidence="2" id="KW-1185">Reference proteome</keyword>
<dbReference type="EMBL" id="JAPQFJ010000003">
    <property type="protein sequence ID" value="MCY6957887.1"/>
    <property type="molecule type" value="Genomic_DNA"/>
</dbReference>
<accession>A0ABT4D6H5</accession>
<dbReference type="Proteomes" id="UP001144612">
    <property type="component" value="Unassembled WGS sequence"/>
</dbReference>
<dbReference type="Pfam" id="PF11863">
    <property type="entry name" value="DUF3383"/>
    <property type="match status" value="1"/>
</dbReference>
<name>A0ABT4D6H5_9CLOT</name>
<dbReference type="InterPro" id="IPR021808">
    <property type="entry name" value="DUF3383"/>
</dbReference>
<comment type="caution">
    <text evidence="1">The sequence shown here is derived from an EMBL/GenBank/DDBJ whole genome shotgun (WGS) entry which is preliminary data.</text>
</comment>
<evidence type="ECO:0000313" key="2">
    <source>
        <dbReference type="Proteomes" id="UP001144612"/>
    </source>
</evidence>
<evidence type="ECO:0000313" key="1">
    <source>
        <dbReference type="EMBL" id="MCY6957887.1"/>
    </source>
</evidence>
<sequence>MADINVIISDQTQVTSQEGFGKLLVVCTTTAHSYEEYDISEDLASVQADFATDTEVYKIVNTFASQEPRPQKVAIFGTDISASQDKAADLTTALNTLITQYPNWYRIILDDKTETLITAVATWSETNNKQFYTQFDNTTFTTDFTSKKRTVLGYKENADRLDAAMVGYAATRIPGSFTFKFKNLKNITADAILPADLATIRSKNMNAYLNKFEVIGLGTAQLDSGVTASGDYIDHIESMDWVKFQIESEIAKLLMATEKVSYTDAGIQQVVSAITTALQSAFNNGIIGTNEDNTPAFSITYKTVREISSTDRQNRKLTGIKFSYVEAGAIEEVTVNGAVVLEL</sequence>
<reference evidence="1" key="1">
    <citation type="submission" date="2022-12" db="EMBL/GenBank/DDBJ databases">
        <title>Clostridium sp. nov., isolated from industrial wastewater.</title>
        <authorList>
            <person name="Jiayan W."/>
        </authorList>
    </citation>
    <scope>NUCLEOTIDE SEQUENCE</scope>
    <source>
        <strain evidence="1">ZC22-4</strain>
    </source>
</reference>
<gene>
    <name evidence="1" type="ORF">OW729_04625</name>
</gene>
<organism evidence="1 2">
    <name type="scientific">Clostridium brassicae</name>
    <dbReference type="NCBI Taxonomy" id="2999072"/>
    <lineage>
        <taxon>Bacteria</taxon>
        <taxon>Bacillati</taxon>
        <taxon>Bacillota</taxon>
        <taxon>Clostridia</taxon>
        <taxon>Eubacteriales</taxon>
        <taxon>Clostridiaceae</taxon>
        <taxon>Clostridium</taxon>
    </lineage>
</organism>
<dbReference type="RefSeq" id="WP_268060289.1">
    <property type="nucleotide sequence ID" value="NZ_JAPQFJ010000003.1"/>
</dbReference>
<protein>
    <submittedName>
        <fullName evidence="1">DUF3383 family protein</fullName>
    </submittedName>
</protein>
<proteinExistence type="predicted"/>